<reference evidence="2 3" key="1">
    <citation type="submission" date="2024-05" db="EMBL/GenBank/DDBJ databases">
        <authorList>
            <person name="Wallberg A."/>
        </authorList>
    </citation>
    <scope>NUCLEOTIDE SEQUENCE [LARGE SCALE GENOMIC DNA]</scope>
</reference>
<evidence type="ECO:0000256" key="1">
    <source>
        <dbReference type="SAM" id="MobiDB-lite"/>
    </source>
</evidence>
<dbReference type="EMBL" id="CAXKWB010011126">
    <property type="protein sequence ID" value="CAL4100124.1"/>
    <property type="molecule type" value="Genomic_DNA"/>
</dbReference>
<organism evidence="2 3">
    <name type="scientific">Meganyctiphanes norvegica</name>
    <name type="common">Northern krill</name>
    <name type="synonym">Thysanopoda norvegica</name>
    <dbReference type="NCBI Taxonomy" id="48144"/>
    <lineage>
        <taxon>Eukaryota</taxon>
        <taxon>Metazoa</taxon>
        <taxon>Ecdysozoa</taxon>
        <taxon>Arthropoda</taxon>
        <taxon>Crustacea</taxon>
        <taxon>Multicrustacea</taxon>
        <taxon>Malacostraca</taxon>
        <taxon>Eumalacostraca</taxon>
        <taxon>Eucarida</taxon>
        <taxon>Euphausiacea</taxon>
        <taxon>Euphausiidae</taxon>
        <taxon>Meganyctiphanes</taxon>
    </lineage>
</organism>
<comment type="caution">
    <text evidence="2">The sequence shown here is derived from an EMBL/GenBank/DDBJ whole genome shotgun (WGS) entry which is preliminary data.</text>
</comment>
<feature type="non-terminal residue" evidence="2">
    <location>
        <position position="150"/>
    </location>
</feature>
<protein>
    <submittedName>
        <fullName evidence="2">Uncharacterized protein</fullName>
    </submittedName>
</protein>
<evidence type="ECO:0000313" key="3">
    <source>
        <dbReference type="Proteomes" id="UP001497623"/>
    </source>
</evidence>
<dbReference type="AlphaFoldDB" id="A0AAV2QSW1"/>
<feature type="compositionally biased region" description="Basic and acidic residues" evidence="1">
    <location>
        <begin position="102"/>
        <end position="111"/>
    </location>
</feature>
<feature type="compositionally biased region" description="Polar residues" evidence="1">
    <location>
        <begin position="43"/>
        <end position="70"/>
    </location>
</feature>
<name>A0AAV2QSW1_MEGNR</name>
<keyword evidence="3" id="KW-1185">Reference proteome</keyword>
<feature type="compositionally biased region" description="Polar residues" evidence="1">
    <location>
        <begin position="127"/>
        <end position="143"/>
    </location>
</feature>
<proteinExistence type="predicted"/>
<accession>A0AAV2QSW1</accession>
<evidence type="ECO:0000313" key="2">
    <source>
        <dbReference type="EMBL" id="CAL4100124.1"/>
    </source>
</evidence>
<feature type="region of interest" description="Disordered" evidence="1">
    <location>
        <begin position="92"/>
        <end position="111"/>
    </location>
</feature>
<gene>
    <name evidence="2" type="ORF">MNOR_LOCUS16719</name>
</gene>
<dbReference type="Proteomes" id="UP001497623">
    <property type="component" value="Unassembled WGS sequence"/>
</dbReference>
<sequence>MSQLHSGTQGSLSSRSAPPTPSHSAQVSSMESLSSLHMDGNHSGMSSVFSSDRSNYSPDTSPQGSLDSVSQGLRNDLLVAADSVTNAMSSLVRELNSESSDEDSRRAPVRSTREYDLNHLYKNSSAWRSMSETSCNENESPFATRTHRRK</sequence>
<feature type="region of interest" description="Disordered" evidence="1">
    <location>
        <begin position="1"/>
        <end position="70"/>
    </location>
</feature>
<feature type="compositionally biased region" description="Polar residues" evidence="1">
    <location>
        <begin position="1"/>
        <end position="35"/>
    </location>
</feature>
<feature type="region of interest" description="Disordered" evidence="1">
    <location>
        <begin position="127"/>
        <end position="150"/>
    </location>
</feature>